<evidence type="ECO:0000313" key="2">
    <source>
        <dbReference type="Proteomes" id="UP000261875"/>
    </source>
</evidence>
<geneLocation type="plasmid" evidence="2">
    <name>p5d_fsymbiotica-1</name>
</geneLocation>
<dbReference type="AlphaFoldDB" id="A0A2U8I8L7"/>
<sequence length="149" mass="16933">MKNYYYAILAGLLLSGCQVPKTDQTAAQALDKETSAISRTQQQLHQAGAINQKMQRFPQAIRSDAQRLDLDWQGDAVELLAQLAYQRGLTFAYSGVRLPLPLNVHARYLRFDDLLRQIEAQISWRATLRQQSNTLHLYFALPDKRGTVS</sequence>
<dbReference type="Pfam" id="PF16816">
    <property type="entry name" value="DotD"/>
    <property type="match status" value="1"/>
</dbReference>
<keyword evidence="2" id="KW-1185">Reference proteome</keyword>
<dbReference type="OrthoDB" id="6480875at2"/>
<dbReference type="KEGG" id="fsm:CCS41_13800"/>
<dbReference type="PROSITE" id="PS51257">
    <property type="entry name" value="PROKAR_LIPOPROTEIN"/>
    <property type="match status" value="1"/>
</dbReference>
<dbReference type="Gene3D" id="3.55.50.60">
    <property type="entry name" value="DotD protein"/>
    <property type="match status" value="1"/>
</dbReference>
<name>A0A2U8I8L7_9GAMM</name>
<dbReference type="InterPro" id="IPR031817">
    <property type="entry name" value="DotD"/>
</dbReference>
<dbReference type="InterPro" id="IPR038140">
    <property type="entry name" value="DotD_sf"/>
</dbReference>
<accession>A0A2U8I8L7</accession>
<dbReference type="RefSeq" id="WP_119797813.1">
    <property type="nucleotide sequence ID" value="NZ_CP021660.1"/>
</dbReference>
<evidence type="ECO:0000313" key="1">
    <source>
        <dbReference type="EMBL" id="AWK15501.1"/>
    </source>
</evidence>
<reference evidence="1 2" key="1">
    <citation type="submission" date="2017-05" db="EMBL/GenBank/DDBJ databases">
        <title>Genome sequence of Candidatus Fukatsuia symbiotica and Candidatus Hamiltonella defensa from Acyrthosiphon pisum strain 5D.</title>
        <authorList>
            <person name="Patel V.A."/>
            <person name="Chevignon G."/>
            <person name="Russell J.A."/>
            <person name="Oliver K.M."/>
        </authorList>
    </citation>
    <scope>NUCLEOTIDE SEQUENCE [LARGE SCALE GENOMIC DNA]</scope>
    <source>
        <strain evidence="1 2">5D</strain>
        <plasmid evidence="2">p5d_fsymbiotica-1</plasmid>
    </source>
</reference>
<organism evidence="1 2">
    <name type="scientific">Candidatus Fukatsuia symbiotica</name>
    <dbReference type="NCBI Taxonomy" id="1878942"/>
    <lineage>
        <taxon>Bacteria</taxon>
        <taxon>Pseudomonadati</taxon>
        <taxon>Pseudomonadota</taxon>
        <taxon>Gammaproteobacteria</taxon>
        <taxon>Enterobacterales</taxon>
        <taxon>Yersiniaceae</taxon>
        <taxon>Candidatus Fukatsuia</taxon>
    </lineage>
</organism>
<keyword evidence="1" id="KW-0614">Plasmid</keyword>
<dbReference type="Proteomes" id="UP000261875">
    <property type="component" value="Plasmid p5D_Fsymbiotica-1"/>
</dbReference>
<gene>
    <name evidence="1" type="ORF">CCS41_13800</name>
</gene>
<proteinExistence type="predicted"/>
<protein>
    <submittedName>
        <fullName evidence="1">Conjugal transfer protein TraH</fullName>
    </submittedName>
</protein>
<dbReference type="EMBL" id="CP021660">
    <property type="protein sequence ID" value="AWK15501.1"/>
    <property type="molecule type" value="Genomic_DNA"/>
</dbReference>